<feature type="binding site" evidence="7">
    <location>
        <position position="175"/>
    </location>
    <ligand>
        <name>3-phosphoshikimate</name>
        <dbReference type="ChEBI" id="CHEBI:145989"/>
    </ligand>
</feature>
<feature type="domain" description="Enolpyruvate transferase" evidence="8">
    <location>
        <begin position="15"/>
        <end position="435"/>
    </location>
</feature>
<evidence type="ECO:0000256" key="5">
    <source>
        <dbReference type="ARBA" id="ARBA00023141"/>
    </source>
</evidence>
<feature type="binding site" evidence="7">
    <location>
        <position position="352"/>
    </location>
    <ligand>
        <name>3-phosphoshikimate</name>
        <dbReference type="ChEBI" id="CHEBI:145989"/>
    </ligand>
</feature>
<feature type="binding site" evidence="7">
    <location>
        <position position="100"/>
    </location>
    <ligand>
        <name>phosphoenolpyruvate</name>
        <dbReference type="ChEBI" id="CHEBI:58702"/>
    </ligand>
</feature>
<feature type="active site" description="Proton acceptor" evidence="7">
    <location>
        <position position="325"/>
    </location>
</feature>
<feature type="binding site" evidence="7">
    <location>
        <position position="325"/>
    </location>
    <ligand>
        <name>3-phosphoshikimate</name>
        <dbReference type="ChEBI" id="CHEBI:145989"/>
    </ligand>
</feature>
<comment type="pathway">
    <text evidence="1 7">Metabolic intermediate biosynthesis; chorismate biosynthesis; chorismate from D-erythrose 4-phosphate and phosphoenolpyruvate: step 6/7.</text>
</comment>
<dbReference type="PIRSF" id="PIRSF000505">
    <property type="entry name" value="EPSPS"/>
    <property type="match status" value="1"/>
</dbReference>
<dbReference type="Gene3D" id="3.65.10.10">
    <property type="entry name" value="Enolpyruvate transferase domain"/>
    <property type="match status" value="2"/>
</dbReference>
<feature type="binding site" evidence="7">
    <location>
        <position position="401"/>
    </location>
    <ligand>
        <name>phosphoenolpyruvate</name>
        <dbReference type="ChEBI" id="CHEBI:58702"/>
    </ligand>
</feature>
<comment type="catalytic activity">
    <reaction evidence="6">
        <text>3-phosphoshikimate + phosphoenolpyruvate = 5-O-(1-carboxyvinyl)-3-phosphoshikimate + phosphate</text>
        <dbReference type="Rhea" id="RHEA:21256"/>
        <dbReference type="ChEBI" id="CHEBI:43474"/>
        <dbReference type="ChEBI" id="CHEBI:57701"/>
        <dbReference type="ChEBI" id="CHEBI:58702"/>
        <dbReference type="ChEBI" id="CHEBI:145989"/>
        <dbReference type="EC" id="2.5.1.19"/>
    </reaction>
    <physiologicalReaction direction="left-to-right" evidence="6">
        <dbReference type="Rhea" id="RHEA:21257"/>
    </physiologicalReaction>
</comment>
<comment type="subunit">
    <text evidence="7">Monomer.</text>
</comment>
<dbReference type="CDD" id="cd01556">
    <property type="entry name" value="EPSP_synthase"/>
    <property type="match status" value="1"/>
</dbReference>
<feature type="binding site" evidence="7">
    <location>
        <position position="28"/>
    </location>
    <ligand>
        <name>3-phosphoshikimate</name>
        <dbReference type="ChEBI" id="CHEBI:145989"/>
    </ligand>
</feature>
<dbReference type="PANTHER" id="PTHR21090:SF5">
    <property type="entry name" value="PENTAFUNCTIONAL AROM POLYPEPTIDE"/>
    <property type="match status" value="1"/>
</dbReference>
<feature type="binding site" evidence="7">
    <location>
        <position position="27"/>
    </location>
    <ligand>
        <name>phosphoenolpyruvate</name>
        <dbReference type="ChEBI" id="CHEBI:58702"/>
    </ligand>
</feature>
<dbReference type="HAMAP" id="MF_00210">
    <property type="entry name" value="EPSP_synth"/>
    <property type="match status" value="1"/>
</dbReference>
<organism evidence="9 10">
    <name type="scientific">Sphingomonas olei</name>
    <dbReference type="NCBI Taxonomy" id="1886787"/>
    <lineage>
        <taxon>Bacteria</taxon>
        <taxon>Pseudomonadati</taxon>
        <taxon>Pseudomonadota</taxon>
        <taxon>Alphaproteobacteria</taxon>
        <taxon>Sphingomonadales</taxon>
        <taxon>Sphingomonadaceae</taxon>
        <taxon>Sphingomonas</taxon>
    </lineage>
</organism>
<evidence type="ECO:0000256" key="2">
    <source>
        <dbReference type="ARBA" id="ARBA00009948"/>
    </source>
</evidence>
<keyword evidence="3 7" id="KW-0028">Amino-acid biosynthesis</keyword>
<dbReference type="Pfam" id="PF00275">
    <property type="entry name" value="EPSP_synthase"/>
    <property type="match status" value="1"/>
</dbReference>
<dbReference type="EMBL" id="SSTI01000005">
    <property type="protein sequence ID" value="THG40266.1"/>
    <property type="molecule type" value="Genomic_DNA"/>
</dbReference>
<comment type="function">
    <text evidence="7">Catalyzes the transfer of the enolpyruvyl moiety of phosphoenolpyruvate (PEP) to the 5-hydroxyl of shikimate-3-phosphate (S3P) to produce enolpyruvyl shikimate-3-phosphate and inorganic phosphate.</text>
</comment>
<evidence type="ECO:0000256" key="3">
    <source>
        <dbReference type="ARBA" id="ARBA00022605"/>
    </source>
</evidence>
<protein>
    <recommendedName>
        <fullName evidence="7">3-phosphoshikimate 1-carboxyvinyltransferase</fullName>
        <ecNumber evidence="7">2.5.1.19</ecNumber>
    </recommendedName>
    <alternativeName>
        <fullName evidence="7">5-enolpyruvylshikimate-3-phosphate synthase</fullName>
        <shortName evidence="7">EPSP synthase</shortName>
        <shortName evidence="7">EPSPS</shortName>
    </alternativeName>
</protein>
<dbReference type="EC" id="2.5.1.19" evidence="7"/>
<comment type="caution">
    <text evidence="9">The sequence shown here is derived from an EMBL/GenBank/DDBJ whole genome shotgun (WGS) entry which is preliminary data.</text>
</comment>
<name>A0ABY2QIL4_9SPHN</name>
<dbReference type="Proteomes" id="UP000308038">
    <property type="component" value="Unassembled WGS sequence"/>
</dbReference>
<dbReference type="InterPro" id="IPR036968">
    <property type="entry name" value="Enolpyruvate_Tfrase_sf"/>
</dbReference>
<dbReference type="InterPro" id="IPR023193">
    <property type="entry name" value="EPSP_synthase_CS"/>
</dbReference>
<dbReference type="PROSITE" id="PS00885">
    <property type="entry name" value="EPSP_SYNTHASE_2"/>
    <property type="match status" value="1"/>
</dbReference>
<feature type="binding site" evidence="7">
    <location>
        <position position="32"/>
    </location>
    <ligand>
        <name>3-phosphoshikimate</name>
        <dbReference type="ChEBI" id="CHEBI:145989"/>
    </ligand>
</feature>
<dbReference type="InterPro" id="IPR013792">
    <property type="entry name" value="RNA3'P_cycl/enolpyr_Trfase_a/b"/>
</dbReference>
<feature type="binding site" evidence="7">
    <location>
        <position position="27"/>
    </location>
    <ligand>
        <name>3-phosphoshikimate</name>
        <dbReference type="ChEBI" id="CHEBI:145989"/>
    </ligand>
</feature>
<comment type="similarity">
    <text evidence="2 7">Belongs to the EPSP synthase family.</text>
</comment>
<dbReference type="InterPro" id="IPR006264">
    <property type="entry name" value="EPSP_synthase"/>
</dbReference>
<dbReference type="NCBIfam" id="TIGR01356">
    <property type="entry name" value="aroA"/>
    <property type="match status" value="1"/>
</dbReference>
<keyword evidence="4 7" id="KW-0808">Transferase</keyword>
<dbReference type="RefSeq" id="WP_136451457.1">
    <property type="nucleotide sequence ID" value="NZ_SSTI01000005.1"/>
</dbReference>
<dbReference type="SUPFAM" id="SSF55205">
    <property type="entry name" value="EPT/RTPC-like"/>
    <property type="match status" value="1"/>
</dbReference>
<evidence type="ECO:0000256" key="6">
    <source>
        <dbReference type="ARBA" id="ARBA00044633"/>
    </source>
</evidence>
<evidence type="ECO:0000256" key="4">
    <source>
        <dbReference type="ARBA" id="ARBA00022679"/>
    </source>
</evidence>
<gene>
    <name evidence="7 9" type="primary">aroA</name>
    <name evidence="9" type="ORF">E5988_08865</name>
</gene>
<sequence>MAHPDPRPVSVHSAPRLAGRIRVPGDKSISHRALMLSALAVGESQVEGLLEGEDVLATAAAMRAMGATIVRGDDAIWRINGVGVGGLLQPQAALEMGNSGTSTRLLMGLVASHPITATFTGDASLSTRPMNRVIDPLSTMGAEFTASPGGRLPLMVRGLCPAVPITYRLPVASAQVKSALLLAGLNTPGITRVIEPVPTRDHSERMLAGFGAEISVEESDEGRIISLTGEAELRPQSIVVPGDPSSAAFWMVAASIVPGSDVVIENVGLNPTRAGLVTVLRLMGADIVEQDPRVVGGEPVADLRVRHAALSGIEVPHDVAPSMIDEYPVLFVAAAFASGRTIARGADELRVKESDRIAVMKAALEANGVPCEEHEDGLTIEGTGGDPIPGGGTVASRLDHRIAMSMAVAGLHAAQPIAIDDASPVATSFPSFFDLLTQLGGRVTWA</sequence>
<dbReference type="InterPro" id="IPR001986">
    <property type="entry name" value="Enolpyruvate_Tfrase_dom"/>
</dbReference>
<comment type="caution">
    <text evidence="7">Lacks conserved residue(s) required for the propagation of feature annotation.</text>
</comment>
<proteinExistence type="inferred from homology"/>
<evidence type="ECO:0000313" key="9">
    <source>
        <dbReference type="EMBL" id="THG40266.1"/>
    </source>
</evidence>
<dbReference type="PANTHER" id="PTHR21090">
    <property type="entry name" value="AROM/DEHYDROQUINATE SYNTHASE"/>
    <property type="match status" value="1"/>
</dbReference>
<keyword evidence="10" id="KW-1185">Reference proteome</keyword>
<evidence type="ECO:0000256" key="7">
    <source>
        <dbReference type="HAMAP-Rule" id="MF_00210"/>
    </source>
</evidence>
<dbReference type="GO" id="GO:0003866">
    <property type="term" value="F:3-phosphoshikimate 1-carboxyvinyltransferase activity"/>
    <property type="evidence" value="ECO:0007669"/>
    <property type="project" value="UniProtKB-EC"/>
</dbReference>
<reference evidence="9 10" key="1">
    <citation type="submission" date="2019-04" db="EMBL/GenBank/DDBJ databases">
        <title>Microbes associate with the intestines of laboratory mice.</title>
        <authorList>
            <person name="Navarre W."/>
            <person name="Wong E."/>
            <person name="Huang K.C."/>
            <person name="Tropini C."/>
            <person name="Ng K."/>
            <person name="Yu B."/>
        </authorList>
    </citation>
    <scope>NUCLEOTIDE SEQUENCE [LARGE SCALE GENOMIC DNA]</scope>
    <source>
        <strain evidence="9 10">NM83_B4-11</strain>
    </source>
</reference>
<evidence type="ECO:0000256" key="1">
    <source>
        <dbReference type="ARBA" id="ARBA00004811"/>
    </source>
</evidence>
<comment type="subcellular location">
    <subcellularLocation>
        <location evidence="7">Cytoplasm</location>
    </subcellularLocation>
</comment>
<evidence type="ECO:0000259" key="8">
    <source>
        <dbReference type="Pfam" id="PF00275"/>
    </source>
</evidence>
<feature type="binding site" evidence="7">
    <location>
        <position position="175"/>
    </location>
    <ligand>
        <name>phosphoenolpyruvate</name>
        <dbReference type="ChEBI" id="CHEBI:58702"/>
    </ligand>
</feature>
<accession>A0ABY2QIL4</accession>
<feature type="binding site" evidence="7">
    <location>
        <position position="173"/>
    </location>
    <ligand>
        <name>3-phosphoshikimate</name>
        <dbReference type="ChEBI" id="CHEBI:145989"/>
    </ligand>
</feature>
<keyword evidence="7" id="KW-0963">Cytoplasm</keyword>
<feature type="binding site" evidence="7">
    <location>
        <position position="356"/>
    </location>
    <ligand>
        <name>phosphoenolpyruvate</name>
        <dbReference type="ChEBI" id="CHEBI:58702"/>
    </ligand>
</feature>
<feature type="binding site" evidence="7">
    <location>
        <position position="128"/>
    </location>
    <ligand>
        <name>phosphoenolpyruvate</name>
        <dbReference type="ChEBI" id="CHEBI:58702"/>
    </ligand>
</feature>
<evidence type="ECO:0000313" key="10">
    <source>
        <dbReference type="Proteomes" id="UP000308038"/>
    </source>
</evidence>
<keyword evidence="5 7" id="KW-0057">Aromatic amino acid biosynthesis</keyword>
<dbReference type="PROSITE" id="PS00104">
    <property type="entry name" value="EPSP_SYNTHASE_1"/>
    <property type="match status" value="1"/>
</dbReference>